<keyword evidence="4 5" id="KW-0472">Membrane</keyword>
<comment type="subcellular location">
    <subcellularLocation>
        <location evidence="1">Membrane</location>
        <topology evidence="1">Multi-pass membrane protein</topology>
    </subcellularLocation>
</comment>
<dbReference type="PANTHER" id="PTHR37422">
    <property type="entry name" value="TEICHURONIC ACID BIOSYNTHESIS PROTEIN TUAE"/>
    <property type="match status" value="1"/>
</dbReference>
<evidence type="ECO:0000259" key="6">
    <source>
        <dbReference type="Pfam" id="PF04932"/>
    </source>
</evidence>
<feature type="transmembrane region" description="Helical" evidence="5">
    <location>
        <begin position="423"/>
        <end position="443"/>
    </location>
</feature>
<feature type="transmembrane region" description="Helical" evidence="5">
    <location>
        <begin position="160"/>
        <end position="182"/>
    </location>
</feature>
<dbReference type="GO" id="GO:0016020">
    <property type="term" value="C:membrane"/>
    <property type="evidence" value="ECO:0007669"/>
    <property type="project" value="UniProtKB-SubCell"/>
</dbReference>
<feature type="transmembrane region" description="Helical" evidence="5">
    <location>
        <begin position="62"/>
        <end position="80"/>
    </location>
</feature>
<accession>A0A9D1XKR5</accession>
<feature type="domain" description="O-antigen ligase-related" evidence="6">
    <location>
        <begin position="196"/>
        <end position="376"/>
    </location>
</feature>
<organism evidence="7 8">
    <name type="scientific">Candidatus Erysipelatoclostridium merdavium</name>
    <dbReference type="NCBI Taxonomy" id="2838566"/>
    <lineage>
        <taxon>Bacteria</taxon>
        <taxon>Bacillati</taxon>
        <taxon>Bacillota</taxon>
        <taxon>Erysipelotrichia</taxon>
        <taxon>Erysipelotrichales</taxon>
        <taxon>Erysipelotrichales incertae sedis</taxon>
    </lineage>
</organism>
<feature type="transmembrane region" description="Helical" evidence="5">
    <location>
        <begin position="363"/>
        <end position="387"/>
    </location>
</feature>
<feature type="transmembrane region" description="Helical" evidence="5">
    <location>
        <begin position="211"/>
        <end position="227"/>
    </location>
</feature>
<keyword evidence="7" id="KW-0436">Ligase</keyword>
<dbReference type="Pfam" id="PF04932">
    <property type="entry name" value="Wzy_C"/>
    <property type="match status" value="1"/>
</dbReference>
<evidence type="ECO:0000256" key="2">
    <source>
        <dbReference type="ARBA" id="ARBA00022692"/>
    </source>
</evidence>
<evidence type="ECO:0000256" key="5">
    <source>
        <dbReference type="SAM" id="Phobius"/>
    </source>
</evidence>
<feature type="transmembrane region" description="Helical" evidence="5">
    <location>
        <begin position="7"/>
        <end position="26"/>
    </location>
</feature>
<name>A0A9D1XKR5_9FIRM</name>
<keyword evidence="2 5" id="KW-0812">Transmembrane</keyword>
<feature type="transmembrane region" description="Helical" evidence="5">
    <location>
        <begin position="86"/>
        <end position="105"/>
    </location>
</feature>
<feature type="transmembrane region" description="Helical" evidence="5">
    <location>
        <begin position="32"/>
        <end position="50"/>
    </location>
</feature>
<evidence type="ECO:0000256" key="4">
    <source>
        <dbReference type="ARBA" id="ARBA00023136"/>
    </source>
</evidence>
<dbReference type="PANTHER" id="PTHR37422:SF13">
    <property type="entry name" value="LIPOPOLYSACCHARIDE BIOSYNTHESIS PROTEIN PA4999-RELATED"/>
    <property type="match status" value="1"/>
</dbReference>
<reference evidence="7" key="2">
    <citation type="submission" date="2021-04" db="EMBL/GenBank/DDBJ databases">
        <authorList>
            <person name="Gilroy R."/>
        </authorList>
    </citation>
    <scope>NUCLEOTIDE SEQUENCE</scope>
    <source>
        <strain evidence="7">ChiGjej1B1-14440</strain>
    </source>
</reference>
<dbReference type="Proteomes" id="UP000886724">
    <property type="component" value="Unassembled WGS sequence"/>
</dbReference>
<comment type="caution">
    <text evidence="7">The sequence shown here is derived from an EMBL/GenBank/DDBJ whole genome shotgun (WGS) entry which is preliminary data.</text>
</comment>
<proteinExistence type="predicted"/>
<evidence type="ECO:0000313" key="8">
    <source>
        <dbReference type="Proteomes" id="UP000886724"/>
    </source>
</evidence>
<evidence type="ECO:0000256" key="3">
    <source>
        <dbReference type="ARBA" id="ARBA00022989"/>
    </source>
</evidence>
<feature type="transmembrane region" description="Helical" evidence="5">
    <location>
        <begin position="239"/>
        <end position="260"/>
    </location>
</feature>
<reference evidence="7" key="1">
    <citation type="journal article" date="2021" name="PeerJ">
        <title>Extensive microbial diversity within the chicken gut microbiome revealed by metagenomics and culture.</title>
        <authorList>
            <person name="Gilroy R."/>
            <person name="Ravi A."/>
            <person name="Getino M."/>
            <person name="Pursley I."/>
            <person name="Horton D.L."/>
            <person name="Alikhan N.F."/>
            <person name="Baker D."/>
            <person name="Gharbi K."/>
            <person name="Hall N."/>
            <person name="Watson M."/>
            <person name="Adriaenssens E.M."/>
            <person name="Foster-Nyarko E."/>
            <person name="Jarju S."/>
            <person name="Secka A."/>
            <person name="Antonio M."/>
            <person name="Oren A."/>
            <person name="Chaudhuri R.R."/>
            <person name="La Ragione R."/>
            <person name="Hildebrand F."/>
            <person name="Pallen M.J."/>
        </authorList>
    </citation>
    <scope>NUCLEOTIDE SEQUENCE</scope>
    <source>
        <strain evidence="7">ChiGjej1B1-14440</strain>
    </source>
</reference>
<dbReference type="InterPro" id="IPR051533">
    <property type="entry name" value="WaaL-like"/>
</dbReference>
<dbReference type="InterPro" id="IPR007016">
    <property type="entry name" value="O-antigen_ligase-rel_domated"/>
</dbReference>
<dbReference type="EMBL" id="DXET01000073">
    <property type="protein sequence ID" value="HIX80916.1"/>
    <property type="molecule type" value="Genomic_DNA"/>
</dbReference>
<evidence type="ECO:0000256" key="1">
    <source>
        <dbReference type="ARBA" id="ARBA00004141"/>
    </source>
</evidence>
<gene>
    <name evidence="7" type="ORF">H9980_02950</name>
</gene>
<feature type="transmembrane region" description="Helical" evidence="5">
    <location>
        <begin position="117"/>
        <end position="140"/>
    </location>
</feature>
<feature type="transmembrane region" description="Helical" evidence="5">
    <location>
        <begin position="399"/>
        <end position="417"/>
    </location>
</feature>
<evidence type="ECO:0000313" key="7">
    <source>
        <dbReference type="EMBL" id="HIX80916.1"/>
    </source>
</evidence>
<keyword evidence="3 5" id="KW-1133">Transmembrane helix</keyword>
<protein>
    <submittedName>
        <fullName evidence="7">O-antigen ligase family protein</fullName>
    </submittedName>
</protein>
<dbReference type="GO" id="GO:0016874">
    <property type="term" value="F:ligase activity"/>
    <property type="evidence" value="ECO:0007669"/>
    <property type="project" value="UniProtKB-KW"/>
</dbReference>
<sequence length="453" mass="51586">MVFNRKYFKLCFIIYMFINTLALGYLGIEINYLFIPLLIWAVVIIIHDIYKKEFRLTKNYSILMIIQGLILLLATIVNEYSDLNSYVIAIMQLVIYLVIFNNPLSMTKEQIGQEVKVITVLVNILVGVASTISIGMYLAHFSSLANGWKLGVSAGRLSGIYFNSNPAAFLACMTIVLALIAIREKFKGRFWYFLNIFIQFIYILLTKCRMALIILIVIIIMVGYYFFIRRRPYSNLKRILMVSGLVVVIAGTGLIGQQLVEVIPSVSNITRHETSRFQMDQLIEAGQLIVSGDSEKFNQGLEIIDEVSNGRISLTKTALEIWHSEPVIGIGANNFKKIGSQETNVLDYWAIQVVHSHNVFLEALVATGIIGFIIFVIFFVKSVMMVFNVLKKSQGTSMYFIVQMFTMIVLCEFIGGLTDYGVFYIYSLSATLAWCFLGYLYTYQRIIKKEENQ</sequence>
<feature type="transmembrane region" description="Helical" evidence="5">
    <location>
        <begin position="189"/>
        <end position="205"/>
    </location>
</feature>
<dbReference type="AlphaFoldDB" id="A0A9D1XKR5"/>